<feature type="transmembrane region" description="Helical" evidence="9">
    <location>
        <begin position="479"/>
        <end position="505"/>
    </location>
</feature>
<dbReference type="InterPro" id="IPR002110">
    <property type="entry name" value="Ankyrin_rpt"/>
</dbReference>
<dbReference type="SMART" id="SM00248">
    <property type="entry name" value="ANK"/>
    <property type="match status" value="8"/>
</dbReference>
<feature type="repeat" description="ANK" evidence="7">
    <location>
        <begin position="198"/>
        <end position="230"/>
    </location>
</feature>
<feature type="transmembrane region" description="Helical" evidence="9">
    <location>
        <begin position="525"/>
        <end position="548"/>
    </location>
</feature>
<dbReference type="InterPro" id="IPR026961">
    <property type="entry name" value="PGG_dom"/>
</dbReference>
<feature type="repeat" description="ANK" evidence="7">
    <location>
        <begin position="266"/>
        <end position="298"/>
    </location>
</feature>
<name>A0A6D2IHK1_9BRAS</name>
<gene>
    <name evidence="11" type="ORF">MERR_LOCUS13740</name>
</gene>
<feature type="transmembrane region" description="Helical" evidence="9">
    <location>
        <begin position="370"/>
        <end position="389"/>
    </location>
</feature>
<feature type="region of interest" description="Disordered" evidence="8">
    <location>
        <begin position="105"/>
        <end position="134"/>
    </location>
</feature>
<dbReference type="AlphaFoldDB" id="A0A6D2IHK1"/>
<dbReference type="Proteomes" id="UP000467841">
    <property type="component" value="Unassembled WGS sequence"/>
</dbReference>
<keyword evidence="2 9" id="KW-0812">Transmembrane</keyword>
<dbReference type="PANTHER" id="PTHR24186">
    <property type="entry name" value="PROTEIN PHOSPHATASE 1 REGULATORY SUBUNIT"/>
    <property type="match status" value="1"/>
</dbReference>
<sequence length="665" mass="72881">MGSLAPVVEMQQSFRSKAMEEQQSLRCVGAENQARKVRAFEKQVSFQSGNGEKHGIQGKAMAKQESTDGVTEKLPMAVERQRSLCGFVEKQKSFRVVMERQLSFMNGGGSERKNKNESPGKRRDSPLHVGARTGNLGKVKEMIRGCCNSTEELKQLMSKQNLEGETPLYTAAENGHSLVVEEMLKHMDLETASIAARNGFDPFHVAAKQGHLEVLKKLLEAFPNLAMTTDLLCTTALHTAATQGHIDVVNLLLETNSHLAKIAKNNGKTALHSAARMGHVEVVKSLIGNDASIGFRTDKKGQTALHMAVKGQNEGIVLELVKPDPAVLSVENNKGNTPLHVATIKGRTKVAVASSLLIFTLEFLNLHECFFAFCLQIVRCLVSFAGINLNAMNKVGDTALDIAEKIGNAELVSVLKEAGAATGKDLGKPQNPAKQLKQTVSDIRHEVQSQLQQSRQTGARIQRIAKRLKKLHINGLNNAINSATVVAVLIATVAFAAIFTIPGQYEEDRAKGTLLLGQARIANRAPFLVFFIFDSLALFISLAVVVVQTSVVVIEQKAKKKLVFVINKLMWLACLFISIAFVSLSFVVVGKEDIWLAICETVIGGTIMLTTIGAMCYCVVMHRIEESKLKSMRKERSKSRSFSLSRMPSESEILKSEFNKRMYAL</sequence>
<evidence type="ECO:0000256" key="3">
    <source>
        <dbReference type="ARBA" id="ARBA00022737"/>
    </source>
</evidence>
<evidence type="ECO:0000256" key="8">
    <source>
        <dbReference type="SAM" id="MobiDB-lite"/>
    </source>
</evidence>
<evidence type="ECO:0000256" key="2">
    <source>
        <dbReference type="ARBA" id="ARBA00022692"/>
    </source>
</evidence>
<dbReference type="InterPro" id="IPR036770">
    <property type="entry name" value="Ankyrin_rpt-contain_sf"/>
</dbReference>
<protein>
    <recommendedName>
        <fullName evidence="10">PGG domain-containing protein</fullName>
    </recommendedName>
</protein>
<dbReference type="Gene3D" id="1.25.40.20">
    <property type="entry name" value="Ankyrin repeat-containing domain"/>
    <property type="match status" value="3"/>
</dbReference>
<keyword evidence="5 7" id="KW-0040">ANK repeat</keyword>
<evidence type="ECO:0000256" key="4">
    <source>
        <dbReference type="ARBA" id="ARBA00022989"/>
    </source>
</evidence>
<feature type="repeat" description="ANK" evidence="7">
    <location>
        <begin position="235"/>
        <end position="264"/>
    </location>
</feature>
<feature type="transmembrane region" description="Helical" evidence="9">
    <location>
        <begin position="569"/>
        <end position="588"/>
    </location>
</feature>
<evidence type="ECO:0000256" key="9">
    <source>
        <dbReference type="SAM" id="Phobius"/>
    </source>
</evidence>
<dbReference type="Pfam" id="PF13962">
    <property type="entry name" value="PGG"/>
    <property type="match status" value="1"/>
</dbReference>
<comment type="subcellular location">
    <subcellularLocation>
        <location evidence="1">Membrane</location>
        <topology evidence="1">Multi-pass membrane protein</topology>
    </subcellularLocation>
</comment>
<dbReference type="PANTHER" id="PTHR24186:SF17">
    <property type="entry name" value="ANKYRIN REPEAT FAMILY PROTEIN"/>
    <property type="match status" value="1"/>
</dbReference>
<proteinExistence type="predicted"/>
<evidence type="ECO:0000256" key="7">
    <source>
        <dbReference type="PROSITE-ProRule" id="PRU00023"/>
    </source>
</evidence>
<dbReference type="PROSITE" id="PS50297">
    <property type="entry name" value="ANK_REP_REGION"/>
    <property type="match status" value="4"/>
</dbReference>
<feature type="repeat" description="ANK" evidence="7">
    <location>
        <begin position="163"/>
        <end position="186"/>
    </location>
</feature>
<dbReference type="GO" id="GO:0005886">
    <property type="term" value="C:plasma membrane"/>
    <property type="evidence" value="ECO:0007669"/>
    <property type="project" value="TreeGrafter"/>
</dbReference>
<dbReference type="EMBL" id="CACVBM020001051">
    <property type="protein sequence ID" value="CAA7026505.1"/>
    <property type="molecule type" value="Genomic_DNA"/>
</dbReference>
<evidence type="ECO:0000256" key="5">
    <source>
        <dbReference type="ARBA" id="ARBA00023043"/>
    </source>
</evidence>
<feature type="repeat" description="ANK" evidence="7">
    <location>
        <begin position="334"/>
        <end position="357"/>
    </location>
</feature>
<dbReference type="Pfam" id="PF12796">
    <property type="entry name" value="Ank_2"/>
    <property type="match status" value="2"/>
</dbReference>
<comment type="caution">
    <text evidence="11">The sequence shown here is derived from an EMBL/GenBank/DDBJ whole genome shotgun (WGS) entry which is preliminary data.</text>
</comment>
<evidence type="ECO:0000256" key="1">
    <source>
        <dbReference type="ARBA" id="ARBA00004141"/>
    </source>
</evidence>
<reference evidence="11" key="1">
    <citation type="submission" date="2020-01" db="EMBL/GenBank/DDBJ databases">
        <authorList>
            <person name="Mishra B."/>
        </authorList>
    </citation>
    <scope>NUCLEOTIDE SEQUENCE [LARGE SCALE GENOMIC DNA]</scope>
</reference>
<feature type="compositionally biased region" description="Basic and acidic residues" evidence="8">
    <location>
        <begin position="110"/>
        <end position="126"/>
    </location>
</feature>
<evidence type="ECO:0000256" key="6">
    <source>
        <dbReference type="ARBA" id="ARBA00023136"/>
    </source>
</evidence>
<keyword evidence="6 9" id="KW-0472">Membrane</keyword>
<feature type="region of interest" description="Disordered" evidence="8">
    <location>
        <begin position="45"/>
        <end position="68"/>
    </location>
</feature>
<evidence type="ECO:0000313" key="12">
    <source>
        <dbReference type="Proteomes" id="UP000467841"/>
    </source>
</evidence>
<keyword evidence="3" id="KW-0677">Repeat</keyword>
<evidence type="ECO:0000259" key="10">
    <source>
        <dbReference type="Pfam" id="PF13962"/>
    </source>
</evidence>
<keyword evidence="4 9" id="KW-1133">Transmembrane helix</keyword>
<accession>A0A6D2IHK1</accession>
<dbReference type="SUPFAM" id="SSF48403">
    <property type="entry name" value="Ankyrin repeat"/>
    <property type="match status" value="1"/>
</dbReference>
<feature type="transmembrane region" description="Helical" evidence="9">
    <location>
        <begin position="594"/>
        <end position="620"/>
    </location>
</feature>
<dbReference type="OrthoDB" id="194358at2759"/>
<evidence type="ECO:0000313" key="11">
    <source>
        <dbReference type="EMBL" id="CAA7026505.1"/>
    </source>
</evidence>
<feature type="domain" description="PGG" evidence="10">
    <location>
        <begin position="475"/>
        <end position="588"/>
    </location>
</feature>
<organism evidence="11 12">
    <name type="scientific">Microthlaspi erraticum</name>
    <dbReference type="NCBI Taxonomy" id="1685480"/>
    <lineage>
        <taxon>Eukaryota</taxon>
        <taxon>Viridiplantae</taxon>
        <taxon>Streptophyta</taxon>
        <taxon>Embryophyta</taxon>
        <taxon>Tracheophyta</taxon>
        <taxon>Spermatophyta</taxon>
        <taxon>Magnoliopsida</taxon>
        <taxon>eudicotyledons</taxon>
        <taxon>Gunneridae</taxon>
        <taxon>Pentapetalae</taxon>
        <taxon>rosids</taxon>
        <taxon>malvids</taxon>
        <taxon>Brassicales</taxon>
        <taxon>Brassicaceae</taxon>
        <taxon>Coluteocarpeae</taxon>
        <taxon>Microthlaspi</taxon>
    </lineage>
</organism>
<dbReference type="PROSITE" id="PS50088">
    <property type="entry name" value="ANK_REPEAT"/>
    <property type="match status" value="5"/>
</dbReference>
<keyword evidence="12" id="KW-1185">Reference proteome</keyword>